<organism evidence="2 3">
    <name type="scientific">Moritella yayanosii</name>
    <dbReference type="NCBI Taxonomy" id="69539"/>
    <lineage>
        <taxon>Bacteria</taxon>
        <taxon>Pseudomonadati</taxon>
        <taxon>Pseudomonadota</taxon>
        <taxon>Gammaproteobacteria</taxon>
        <taxon>Alteromonadales</taxon>
        <taxon>Moritellaceae</taxon>
        <taxon>Moritella</taxon>
    </lineage>
</organism>
<accession>A0A330LTM3</accession>
<keyword evidence="3" id="KW-1185">Reference proteome</keyword>
<evidence type="ECO:0000259" key="1">
    <source>
        <dbReference type="Pfam" id="PF07238"/>
    </source>
</evidence>
<dbReference type="GO" id="GO:0035438">
    <property type="term" value="F:cyclic-di-GMP binding"/>
    <property type="evidence" value="ECO:0007669"/>
    <property type="project" value="InterPro"/>
</dbReference>
<dbReference type="InterPro" id="IPR009875">
    <property type="entry name" value="PilZ_domain"/>
</dbReference>
<evidence type="ECO:0000313" key="2">
    <source>
        <dbReference type="EMBL" id="SQD79536.1"/>
    </source>
</evidence>
<protein>
    <submittedName>
        <fullName evidence="2">PilZ domain-containing protein</fullName>
    </submittedName>
</protein>
<proteinExistence type="predicted"/>
<dbReference type="Proteomes" id="UP000250163">
    <property type="component" value="Chromosome MORIYA"/>
</dbReference>
<name>A0A330LTM3_9GAMM</name>
<reference evidence="3" key="1">
    <citation type="submission" date="2018-05" db="EMBL/GenBank/DDBJ databases">
        <authorList>
            <person name="Cea G.-C."/>
            <person name="William W."/>
        </authorList>
    </citation>
    <scope>NUCLEOTIDE SEQUENCE [LARGE SCALE GENOMIC DNA]</scope>
    <source>
        <strain evidence="3">DB21MT 5</strain>
    </source>
</reference>
<feature type="domain" description="PilZ" evidence="1">
    <location>
        <begin position="110"/>
        <end position="212"/>
    </location>
</feature>
<gene>
    <name evidence="2" type="ORF">MORIYA_3080</name>
</gene>
<dbReference type="AlphaFoldDB" id="A0A330LTM3"/>
<dbReference type="Pfam" id="PF07238">
    <property type="entry name" value="PilZ"/>
    <property type="match status" value="1"/>
</dbReference>
<evidence type="ECO:0000313" key="3">
    <source>
        <dbReference type="Proteomes" id="UP000250163"/>
    </source>
</evidence>
<dbReference type="EMBL" id="LS483250">
    <property type="protein sequence ID" value="SQD79536.1"/>
    <property type="molecule type" value="Genomic_DNA"/>
</dbReference>
<sequence length="223" mass="25542">MTDKDICMQKHKRLCNAKKVSAVLTQDELNLLQEVIDSQDNDEHHDVFISHISKQMLSRLTDSDDIALVTSNHQEEFRFPLYLVSDGFHGELKELGPPDIIDHNGSEGRYWRLADPRGVKIFDPQGETLLGAVMNISTSGLFVLCSAQQFSSFDFNLKDGDNLRFYLKIPQRGFHFVEARVVRIENEHNNGKGLALKFDINNELELILHDYIIERHDSSNESD</sequence>
<dbReference type="KEGG" id="mya:MORIYA_3080"/>